<evidence type="ECO:0000313" key="3">
    <source>
        <dbReference type="Proteomes" id="UP001589776"/>
    </source>
</evidence>
<reference evidence="2 3" key="1">
    <citation type="submission" date="2024-09" db="EMBL/GenBank/DDBJ databases">
        <authorList>
            <person name="Sun Q."/>
            <person name="Mori K."/>
        </authorList>
    </citation>
    <scope>NUCLEOTIDE SEQUENCE [LARGE SCALE GENOMIC DNA]</scope>
    <source>
        <strain evidence="2 3">CCM 7759</strain>
    </source>
</reference>
<sequence length="384" mass="42129">MVSTAAGVTGSPLRTVRLVLSGYYGFQNSGDEAVLQSILLALEEQGERQGLRIEPIVLSIDPELTRRMYGVQAYHRMRYSEVSAAILSSDGLISGGGSLLQDATSAKTIPYYLGIIKLAQLLGKPTFIYSQGVGPVNRKLFFSWIRGVFRKAAYVSVRDRESAELLSTMGLKAPVEIVPDPVMGLPLKAPVQNHAGEASPEARRTIGVSVRFWNEDRSELNGIAAALQRLLDEREDVAVRFLPFHLPSDEKASEYVAGKLSDAAAGRVTTARGVTHPQDMLAEAASCDVVLGMRLHSLIYAASQKVPMVGISYDPKIDQFLHRLGMNAAASTAAFDVESVVRECRRLLLHRDEWLKEKEAAIEELKRQAQLPAQQICSYFRSKG</sequence>
<dbReference type="PANTHER" id="PTHR36836">
    <property type="entry name" value="COLANIC ACID BIOSYNTHESIS PROTEIN WCAK"/>
    <property type="match status" value="1"/>
</dbReference>
<comment type="caution">
    <text evidence="2">The sequence shown here is derived from an EMBL/GenBank/DDBJ whole genome shotgun (WGS) entry which is preliminary data.</text>
</comment>
<dbReference type="Pfam" id="PF04230">
    <property type="entry name" value="PS_pyruv_trans"/>
    <property type="match status" value="1"/>
</dbReference>
<evidence type="ECO:0000259" key="1">
    <source>
        <dbReference type="Pfam" id="PF04230"/>
    </source>
</evidence>
<dbReference type="RefSeq" id="WP_377470161.1">
    <property type="nucleotide sequence ID" value="NZ_JBHLWN010000041.1"/>
</dbReference>
<keyword evidence="3" id="KW-1185">Reference proteome</keyword>
<dbReference type="GO" id="GO:0016740">
    <property type="term" value="F:transferase activity"/>
    <property type="evidence" value="ECO:0007669"/>
    <property type="project" value="UniProtKB-KW"/>
</dbReference>
<keyword evidence="2" id="KW-0808">Transferase</keyword>
<dbReference type="InterPro" id="IPR019896">
    <property type="entry name" value="Polysacch_pyruvyl_Trfase_CsaB"/>
</dbReference>
<evidence type="ECO:0000313" key="2">
    <source>
        <dbReference type="EMBL" id="MFC0212926.1"/>
    </source>
</evidence>
<dbReference type="PANTHER" id="PTHR36836:SF1">
    <property type="entry name" value="COLANIC ACID BIOSYNTHESIS PROTEIN WCAK"/>
    <property type="match status" value="1"/>
</dbReference>
<gene>
    <name evidence="2" type="primary">csaB</name>
    <name evidence="2" type="ORF">ACFFK0_10675</name>
</gene>
<feature type="domain" description="Polysaccharide pyruvyl transferase" evidence="1">
    <location>
        <begin position="28"/>
        <end position="315"/>
    </location>
</feature>
<dbReference type="SUPFAM" id="SSF53756">
    <property type="entry name" value="UDP-Glycosyltransferase/glycogen phosphorylase"/>
    <property type="match status" value="1"/>
</dbReference>
<organism evidence="2 3">
    <name type="scientific">Paenibacillus chartarius</name>
    <dbReference type="NCBI Taxonomy" id="747481"/>
    <lineage>
        <taxon>Bacteria</taxon>
        <taxon>Bacillati</taxon>
        <taxon>Bacillota</taxon>
        <taxon>Bacilli</taxon>
        <taxon>Bacillales</taxon>
        <taxon>Paenibacillaceae</taxon>
        <taxon>Paenibacillus</taxon>
    </lineage>
</organism>
<accession>A0ABV6DJW1</accession>
<protein>
    <submittedName>
        <fullName evidence="2">Polysaccharide pyruvyl transferase CsaB</fullName>
    </submittedName>
</protein>
<name>A0ABV6DJW1_9BACL</name>
<dbReference type="NCBIfam" id="TIGR03609">
    <property type="entry name" value="S_layer_CsaB"/>
    <property type="match status" value="1"/>
</dbReference>
<dbReference type="Proteomes" id="UP001589776">
    <property type="component" value="Unassembled WGS sequence"/>
</dbReference>
<dbReference type="EMBL" id="JBHLWN010000041">
    <property type="protein sequence ID" value="MFC0212926.1"/>
    <property type="molecule type" value="Genomic_DNA"/>
</dbReference>
<dbReference type="InterPro" id="IPR007345">
    <property type="entry name" value="Polysacch_pyruvyl_Trfase"/>
</dbReference>
<proteinExistence type="predicted"/>